<proteinExistence type="predicted"/>
<dbReference type="Proteomes" id="UP000236199">
    <property type="component" value="Unassembled WGS sequence"/>
</dbReference>
<comment type="caution">
    <text evidence="1">The sequence shown here is derived from an EMBL/GenBank/DDBJ whole genome shotgun (WGS) entry which is preliminary data.</text>
</comment>
<sequence length="320" mass="36535">MWQKLSVVFKLKSPLHIGYTPFKGSVVSPTRYYVLGKNFWGAITKRITEFLKNNSQSDSSQKCNYKNNGREVMENFKFSNFYLYDGKTVYTPYYTDVGLKYGSIPQTEFEHMFIGSRISTAINGKSQTAEDETLHEIEFINNKFRDEKGNIKDVKIAGYIWIRDSAKICEHPVQLDTNSITINNFNIIQELILGGESKYGFGHVEIDAVGNNIPLEINSSEQGEQVRVEIENNKPLLQHLKYSGEIQFEGDIELLTGRVYYDPESENNNASKDFNNAPGKNISKVKPFLTPGTRVTGEREYEAELNYDGTLINIKKRRTG</sequence>
<evidence type="ECO:0000313" key="1">
    <source>
        <dbReference type="EMBL" id="PNS01772.1"/>
    </source>
</evidence>
<dbReference type="EMBL" id="AZRM01000010">
    <property type="protein sequence ID" value="PNS01772.1"/>
    <property type="molecule type" value="Genomic_DNA"/>
</dbReference>
<organism evidence="1 2">
    <name type="scientific">Petrotoga miotherma DSM 10691</name>
    <dbReference type="NCBI Taxonomy" id="1434326"/>
    <lineage>
        <taxon>Bacteria</taxon>
        <taxon>Thermotogati</taxon>
        <taxon>Thermotogota</taxon>
        <taxon>Thermotogae</taxon>
        <taxon>Petrotogales</taxon>
        <taxon>Petrotogaceae</taxon>
        <taxon>Petrotoga</taxon>
    </lineage>
</organism>
<evidence type="ECO:0008006" key="3">
    <source>
        <dbReference type="Google" id="ProtNLM"/>
    </source>
</evidence>
<keyword evidence="2" id="KW-1185">Reference proteome</keyword>
<name>A0A2K1PG56_9BACT</name>
<dbReference type="AlphaFoldDB" id="A0A2K1PG56"/>
<evidence type="ECO:0000313" key="2">
    <source>
        <dbReference type="Proteomes" id="UP000236199"/>
    </source>
</evidence>
<protein>
    <recommendedName>
        <fullName evidence="3">CRISPR-associated protein</fullName>
    </recommendedName>
</protein>
<reference evidence="1 2" key="1">
    <citation type="submission" date="2013-12" db="EMBL/GenBank/DDBJ databases">
        <title>Comparative genomics of Petrotoga isolates.</title>
        <authorList>
            <person name="Nesbo C.L."/>
            <person name="Charchuk R."/>
            <person name="Chow K."/>
        </authorList>
    </citation>
    <scope>NUCLEOTIDE SEQUENCE [LARGE SCALE GENOMIC DNA]</scope>
    <source>
        <strain evidence="1 2">DSM 10691</strain>
    </source>
</reference>
<dbReference type="OrthoDB" id="12362at2"/>
<accession>A0A2K1PG56</accession>
<gene>
    <name evidence="1" type="ORF">X928_01910</name>
</gene>